<evidence type="ECO:0000313" key="3">
    <source>
        <dbReference type="EMBL" id="HAE4190995.1"/>
    </source>
</evidence>
<dbReference type="InterPro" id="IPR022385">
    <property type="entry name" value="Rhs_assc_core"/>
</dbReference>
<reference evidence="3" key="2">
    <citation type="submission" date="2018-07" db="EMBL/GenBank/DDBJ databases">
        <authorList>
            <consortium name="NCBI Pathogen Detection Project"/>
        </authorList>
    </citation>
    <scope>NUCLEOTIDE SEQUENCE</scope>
    <source>
        <strain evidence="3">23-88</strain>
    </source>
</reference>
<organism evidence="3">
    <name type="scientific">Salmonella enterica subsp. houtenae serovar 1,40:z4,z32:-</name>
    <dbReference type="NCBI Taxonomy" id="1967604"/>
    <lineage>
        <taxon>Bacteria</taxon>
        <taxon>Pseudomonadati</taxon>
        <taxon>Pseudomonadota</taxon>
        <taxon>Gammaproteobacteria</taxon>
        <taxon>Enterobacterales</taxon>
        <taxon>Enterobacteriaceae</taxon>
        <taxon>Salmonella</taxon>
    </lineage>
</organism>
<proteinExistence type="inferred from homology"/>
<reference evidence="3" key="1">
    <citation type="journal article" date="2018" name="Genome Biol.">
        <title>SKESA: strategic k-mer extension for scrupulous assemblies.</title>
        <authorList>
            <person name="Souvorov A."/>
            <person name="Agarwala R."/>
            <person name="Lipman D.J."/>
        </authorList>
    </citation>
    <scope>NUCLEOTIDE SEQUENCE</scope>
    <source>
        <strain evidence="3">23-88</strain>
    </source>
</reference>
<dbReference type="PANTHER" id="PTHR32305">
    <property type="match status" value="1"/>
</dbReference>
<dbReference type="EMBL" id="DAARWD010000024">
    <property type="protein sequence ID" value="HAE4190995.1"/>
    <property type="molecule type" value="Genomic_DNA"/>
</dbReference>
<dbReference type="Pfam" id="PF03527">
    <property type="entry name" value="RHS"/>
    <property type="match status" value="1"/>
</dbReference>
<evidence type="ECO:0000259" key="2">
    <source>
        <dbReference type="Pfam" id="PF03527"/>
    </source>
</evidence>
<dbReference type="PRINTS" id="PR00394">
    <property type="entry name" value="RHSPROTEIN"/>
</dbReference>
<accession>A0A730WBQ6</accession>
<dbReference type="Gene3D" id="2.180.10.10">
    <property type="entry name" value="RHS repeat-associated core"/>
    <property type="match status" value="1"/>
</dbReference>
<evidence type="ECO:0000256" key="1">
    <source>
        <dbReference type="ARBA" id="ARBA00009455"/>
    </source>
</evidence>
<dbReference type="InterPro" id="IPR001826">
    <property type="entry name" value="RHS"/>
</dbReference>
<gene>
    <name evidence="3" type="ORF">GND90_004038</name>
</gene>
<dbReference type="InterPro" id="IPR050708">
    <property type="entry name" value="T6SS_VgrG/RHS"/>
</dbReference>
<dbReference type="NCBIfam" id="TIGR03696">
    <property type="entry name" value="Rhs_assc_core"/>
    <property type="match status" value="1"/>
</dbReference>
<dbReference type="AlphaFoldDB" id="A0A730WBQ6"/>
<name>A0A730WBQ6_SALHO</name>
<sequence length="341" mass="36997">MEQELRRGEISEANQRWLAQCGLTPERMINQLTPVYTPLRKFHLYHCDHRSLPLALVKPDGSIAWRAEYDEWGNQLSEDNPAQLEQLIRLPGQQYDEESGLHYNRHRYYNPGQGRYITQDPVGLAGGWNLYQYPLNPVEYIDPLGLSPFSGFGSGFNNYIQAAGSLGVSMTEQGLSPEDISAAFEHMAKGDLPKQARQFMEGWVYGSASYASVAAIACVSVPLAMSGALTGGANALNQIWNRSDFSFSDTYVATNVGILTEGQGLITTIGINVAGYSISNILKGTAQTIEGVISTVFGTITGFGTAKVLGNAVGNNISTGVAAVATEVTTSKTNEKLNKQE</sequence>
<dbReference type="PANTHER" id="PTHR32305:SF15">
    <property type="entry name" value="PROTEIN RHSA-RELATED"/>
    <property type="match status" value="1"/>
</dbReference>
<feature type="domain" description="RHS protein conserved region" evidence="2">
    <location>
        <begin position="43"/>
        <end position="78"/>
    </location>
</feature>
<comment type="caution">
    <text evidence="3">The sequence shown here is derived from an EMBL/GenBank/DDBJ whole genome shotgun (WGS) entry which is preliminary data.</text>
</comment>
<protein>
    <recommendedName>
        <fullName evidence="2">RHS protein conserved region domain-containing protein</fullName>
    </recommendedName>
</protein>
<comment type="similarity">
    <text evidence="1">Belongs to the RHS family.</text>
</comment>